<keyword evidence="6" id="KW-1185">Reference proteome</keyword>
<dbReference type="RefSeq" id="WP_212819811.1">
    <property type="nucleotide sequence ID" value="NZ_AP023415.1"/>
</dbReference>
<evidence type="ECO:0000259" key="4">
    <source>
        <dbReference type="PROSITE" id="PS50987"/>
    </source>
</evidence>
<evidence type="ECO:0000313" key="5">
    <source>
        <dbReference type="EMBL" id="BCK78808.1"/>
    </source>
</evidence>
<dbReference type="CDD" id="cd00090">
    <property type="entry name" value="HTH_ARSR"/>
    <property type="match status" value="1"/>
</dbReference>
<dbReference type="Pfam" id="PF01022">
    <property type="entry name" value="HTH_5"/>
    <property type="match status" value="1"/>
</dbReference>
<proteinExistence type="predicted"/>
<dbReference type="GO" id="GO:0003677">
    <property type="term" value="F:DNA binding"/>
    <property type="evidence" value="ECO:0007669"/>
    <property type="project" value="UniProtKB-KW"/>
</dbReference>
<evidence type="ECO:0000256" key="1">
    <source>
        <dbReference type="ARBA" id="ARBA00023015"/>
    </source>
</evidence>
<dbReference type="SMART" id="SM00418">
    <property type="entry name" value="HTH_ARSR"/>
    <property type="match status" value="1"/>
</dbReference>
<keyword evidence="3" id="KW-0804">Transcription</keyword>
<dbReference type="InterPro" id="IPR001845">
    <property type="entry name" value="HTH_ArsR_DNA-bd_dom"/>
</dbReference>
<dbReference type="PROSITE" id="PS50987">
    <property type="entry name" value="HTH_ARSR_2"/>
    <property type="match status" value="1"/>
</dbReference>
<dbReference type="NCBIfam" id="NF033788">
    <property type="entry name" value="HTH_metalloreg"/>
    <property type="match status" value="1"/>
</dbReference>
<dbReference type="InterPro" id="IPR011991">
    <property type="entry name" value="ArsR-like_HTH"/>
</dbReference>
<dbReference type="PANTHER" id="PTHR33154">
    <property type="entry name" value="TRANSCRIPTIONAL REGULATOR, ARSR FAMILY"/>
    <property type="match status" value="1"/>
</dbReference>
<reference evidence="5" key="1">
    <citation type="submission" date="2020-09" db="EMBL/GenBank/DDBJ databases">
        <title>New species isolated from human feces.</title>
        <authorList>
            <person name="Kitahara M."/>
            <person name="Shigeno Y."/>
            <person name="Shime M."/>
            <person name="Matsumoto Y."/>
            <person name="Nakamura S."/>
            <person name="Motooka D."/>
            <person name="Fukuoka S."/>
            <person name="Nishikawa H."/>
            <person name="Benno Y."/>
        </authorList>
    </citation>
    <scope>NUCLEOTIDE SEQUENCE</scope>
    <source>
        <strain evidence="5">MM35</strain>
    </source>
</reference>
<dbReference type="InterPro" id="IPR047796">
    <property type="entry name" value="SdpR-like_repress"/>
</dbReference>
<dbReference type="Gene3D" id="1.10.10.10">
    <property type="entry name" value="Winged helix-like DNA-binding domain superfamily/Winged helix DNA-binding domain"/>
    <property type="match status" value="1"/>
</dbReference>
<dbReference type="PRINTS" id="PR00778">
    <property type="entry name" value="HTHARSR"/>
</dbReference>
<dbReference type="PANTHER" id="PTHR33154:SF33">
    <property type="entry name" value="TRANSCRIPTIONAL REPRESSOR SDPR"/>
    <property type="match status" value="1"/>
</dbReference>
<dbReference type="Proteomes" id="UP000681343">
    <property type="component" value="Chromosome"/>
</dbReference>
<dbReference type="NCBIfam" id="NF033789">
    <property type="entry name" value="repress_SdpR"/>
    <property type="match status" value="1"/>
</dbReference>
<dbReference type="InterPro" id="IPR036388">
    <property type="entry name" value="WH-like_DNA-bd_sf"/>
</dbReference>
<sequence length="92" mass="10343">MGLHDTLKALSDPVRRDILELLKSGRLSAGDIGKHFDLSAATISHHLNQLKKAGLVLETKYKNFIFYELNVTVFEDVLIWVSQFTGGKDNEN</sequence>
<keyword evidence="1" id="KW-0805">Transcription regulation</keyword>
<dbReference type="SUPFAM" id="SSF46785">
    <property type="entry name" value="Winged helix' DNA-binding domain"/>
    <property type="match status" value="1"/>
</dbReference>
<dbReference type="KEGG" id="vfa:MM35RIKEN_10000"/>
<accession>A0A810PQ18</accession>
<dbReference type="EMBL" id="AP023415">
    <property type="protein sequence ID" value="BCK78808.1"/>
    <property type="molecule type" value="Genomic_DNA"/>
</dbReference>
<evidence type="ECO:0000256" key="3">
    <source>
        <dbReference type="ARBA" id="ARBA00023163"/>
    </source>
</evidence>
<feature type="domain" description="HTH arsR-type" evidence="4">
    <location>
        <begin position="1"/>
        <end position="89"/>
    </location>
</feature>
<gene>
    <name evidence="5" type="ORF">MM35RIKEN_10000</name>
</gene>
<name>A0A810PQ18_9FIRM</name>
<organism evidence="5 6">
    <name type="scientific">Vescimonas fastidiosa</name>
    <dbReference type="NCBI Taxonomy" id="2714353"/>
    <lineage>
        <taxon>Bacteria</taxon>
        <taxon>Bacillati</taxon>
        <taxon>Bacillota</taxon>
        <taxon>Clostridia</taxon>
        <taxon>Eubacteriales</taxon>
        <taxon>Oscillospiraceae</taxon>
        <taxon>Vescimonas</taxon>
    </lineage>
</organism>
<protein>
    <submittedName>
        <fullName evidence="5">Transcriptional regulator</fullName>
    </submittedName>
</protein>
<evidence type="ECO:0000313" key="6">
    <source>
        <dbReference type="Proteomes" id="UP000681343"/>
    </source>
</evidence>
<evidence type="ECO:0000256" key="2">
    <source>
        <dbReference type="ARBA" id="ARBA00023125"/>
    </source>
</evidence>
<keyword evidence="2" id="KW-0238">DNA-binding</keyword>
<dbReference type="GO" id="GO:0003700">
    <property type="term" value="F:DNA-binding transcription factor activity"/>
    <property type="evidence" value="ECO:0007669"/>
    <property type="project" value="InterPro"/>
</dbReference>
<dbReference type="InterPro" id="IPR051081">
    <property type="entry name" value="HTH_MetalResp_TranReg"/>
</dbReference>
<dbReference type="InterPro" id="IPR036390">
    <property type="entry name" value="WH_DNA-bd_sf"/>
</dbReference>
<dbReference type="AlphaFoldDB" id="A0A810PQ18"/>